<evidence type="ECO:0000313" key="4">
    <source>
        <dbReference type="Proteomes" id="UP000619545"/>
    </source>
</evidence>
<feature type="compositionally biased region" description="Basic and acidic residues" evidence="1">
    <location>
        <begin position="370"/>
        <end position="389"/>
    </location>
</feature>
<accession>A0A832WAH2</accession>
<evidence type="ECO:0000313" key="3">
    <source>
        <dbReference type="EMBL" id="HII70083.1"/>
    </source>
</evidence>
<dbReference type="Proteomes" id="UP000619545">
    <property type="component" value="Unassembled WGS sequence"/>
</dbReference>
<dbReference type="AlphaFoldDB" id="A0A832WAH2"/>
<sequence length="389" mass="44121">MSGELDRFLERGRVRRGRDYGRLLEDISRRRRELAEDVINVYRRVSPGRNPVLRRVLEVVAERKREVEPEHPDPEVTFGVDGGEGMREYQGVVLYVTRAAAWSEADVLSSWDFGVLSRTRTPQMRVAARRVKLESDVATRAVERGGEVVMLDGPIVPHHDLKGANEDSPNRRDYWGRILDARRTMLEVCEEEGAVVMGIVEDCKAKHLLRDVRDELGEDLPLKALPNDPVALSRELDGGPVLEVGERTHAFELPDEDYPVVREFEEATGYSIFTFYVRTTRYSPPVRVEIPEFVDPDEAAGIVLGTSIEYGGYGIPLPLVMADEFAKVGRSLVDWIEEEVLTELASDGRFDVIFTVFRRLRRESRPKRRSSAEAEREIHLRHGGEEGGA</sequence>
<dbReference type="SMART" id="SM00933">
    <property type="entry name" value="NurA"/>
    <property type="match status" value="1"/>
</dbReference>
<dbReference type="GeneID" id="1476794"/>
<protein>
    <submittedName>
        <fullName evidence="3">DNA double-strand break repair nuclease NurA</fullName>
    </submittedName>
</protein>
<reference evidence="3" key="1">
    <citation type="journal article" date="2020" name="bioRxiv">
        <title>A rank-normalized archaeal taxonomy based on genome phylogeny resolves widespread incomplete and uneven classifications.</title>
        <authorList>
            <person name="Rinke C."/>
            <person name="Chuvochina M."/>
            <person name="Mussig A.J."/>
            <person name="Chaumeil P.-A."/>
            <person name="Waite D.W."/>
            <person name="Whitman W.B."/>
            <person name="Parks D.H."/>
            <person name="Hugenholtz P."/>
        </authorList>
    </citation>
    <scope>NUCLEOTIDE SEQUENCE</scope>
    <source>
        <strain evidence="3">UBA8853</strain>
    </source>
</reference>
<gene>
    <name evidence="3" type="ORF">HA336_02475</name>
</gene>
<dbReference type="OMA" id="GEGMREY"/>
<organism evidence="3 4">
    <name type="scientific">Methanopyrus kandleri</name>
    <dbReference type="NCBI Taxonomy" id="2320"/>
    <lineage>
        <taxon>Archaea</taxon>
        <taxon>Methanobacteriati</taxon>
        <taxon>Methanobacteriota</taxon>
        <taxon>Methanomada group</taxon>
        <taxon>Methanopyri</taxon>
        <taxon>Methanopyrales</taxon>
        <taxon>Methanopyraceae</taxon>
        <taxon>Methanopyrus</taxon>
    </lineage>
</organism>
<evidence type="ECO:0000256" key="1">
    <source>
        <dbReference type="SAM" id="MobiDB-lite"/>
    </source>
</evidence>
<dbReference type="Pfam" id="PF09376">
    <property type="entry name" value="NurA"/>
    <property type="match status" value="1"/>
</dbReference>
<evidence type="ECO:0000259" key="2">
    <source>
        <dbReference type="SMART" id="SM00933"/>
    </source>
</evidence>
<feature type="region of interest" description="Disordered" evidence="1">
    <location>
        <begin position="367"/>
        <end position="389"/>
    </location>
</feature>
<feature type="domain" description="NurA" evidence="2">
    <location>
        <begin position="75"/>
        <end position="328"/>
    </location>
</feature>
<proteinExistence type="predicted"/>
<dbReference type="EMBL" id="DUJS01000002">
    <property type="protein sequence ID" value="HII70083.1"/>
    <property type="molecule type" value="Genomic_DNA"/>
</dbReference>
<dbReference type="RefSeq" id="WP_011019062.1">
    <property type="nucleotide sequence ID" value="NZ_DUJS01000002.1"/>
</dbReference>
<name>A0A832WAH2_9EURY</name>
<dbReference type="InterPro" id="IPR018977">
    <property type="entry name" value="NurA_domain"/>
</dbReference>
<comment type="caution">
    <text evidence="3">The sequence shown here is derived from an EMBL/GenBank/DDBJ whole genome shotgun (WGS) entry which is preliminary data.</text>
</comment>